<dbReference type="GO" id="GO:0044458">
    <property type="term" value="P:motile cilium assembly"/>
    <property type="evidence" value="ECO:0007669"/>
    <property type="project" value="TreeGrafter"/>
</dbReference>
<dbReference type="STRING" id="329046.A0A1Y2C5W9"/>
<evidence type="ECO:0000313" key="2">
    <source>
        <dbReference type="EMBL" id="ORY41695.1"/>
    </source>
</evidence>
<dbReference type="PANTHER" id="PTHR22118">
    <property type="entry name" value="DYNEIN ASSEMBLY FACTOR 3, AXONEMAL"/>
    <property type="match status" value="1"/>
</dbReference>
<dbReference type="GO" id="GO:0070286">
    <property type="term" value="P:axonemal dynein complex assembly"/>
    <property type="evidence" value="ECO:0007669"/>
    <property type="project" value="InterPro"/>
</dbReference>
<feature type="domain" description="DUF4470" evidence="1">
    <location>
        <begin position="2"/>
        <end position="73"/>
    </location>
</feature>
<gene>
    <name evidence="2" type="ORF">BCR33DRAFT_338009</name>
</gene>
<evidence type="ECO:0000259" key="1">
    <source>
        <dbReference type="Pfam" id="PF14737"/>
    </source>
</evidence>
<dbReference type="OrthoDB" id="432970at2759"/>
<dbReference type="Proteomes" id="UP000193642">
    <property type="component" value="Unassembled WGS sequence"/>
</dbReference>
<sequence length="141" mass="16098">MGAKDARHIIKTISHVGRHSEFTGCLNFYVHEDQAPLLARTILLLSVFLDQESEVNNEEQAHLFLEFFGNIYLRSKSYDQMKEIATKLLMRFRWTLAPLFNFRISVSKTVTTSKLCSNSGVTTQKRHTKSISSGTRVSENS</sequence>
<keyword evidence="3" id="KW-1185">Reference proteome</keyword>
<comment type="caution">
    <text evidence="2">The sequence shown here is derived from an EMBL/GenBank/DDBJ whole genome shotgun (WGS) entry which is preliminary data.</text>
</comment>
<dbReference type="EMBL" id="MCGO01000031">
    <property type="protein sequence ID" value="ORY41695.1"/>
    <property type="molecule type" value="Genomic_DNA"/>
</dbReference>
<dbReference type="AlphaFoldDB" id="A0A1Y2C5W9"/>
<evidence type="ECO:0000313" key="3">
    <source>
        <dbReference type="Proteomes" id="UP000193642"/>
    </source>
</evidence>
<reference evidence="2 3" key="1">
    <citation type="submission" date="2016-07" db="EMBL/GenBank/DDBJ databases">
        <title>Pervasive Adenine N6-methylation of Active Genes in Fungi.</title>
        <authorList>
            <consortium name="DOE Joint Genome Institute"/>
            <person name="Mondo S.J."/>
            <person name="Dannebaum R.O."/>
            <person name="Kuo R.C."/>
            <person name="Labutti K."/>
            <person name="Haridas S."/>
            <person name="Kuo A."/>
            <person name="Salamov A."/>
            <person name="Ahrendt S.R."/>
            <person name="Lipzen A."/>
            <person name="Sullivan W."/>
            <person name="Andreopoulos W.B."/>
            <person name="Clum A."/>
            <person name="Lindquist E."/>
            <person name="Daum C."/>
            <person name="Ramamoorthy G.K."/>
            <person name="Gryganskyi A."/>
            <person name="Culley D."/>
            <person name="Magnuson J.K."/>
            <person name="James T.Y."/>
            <person name="O'Malley M.A."/>
            <person name="Stajich J.E."/>
            <person name="Spatafora J.W."/>
            <person name="Visel A."/>
            <person name="Grigoriev I.V."/>
        </authorList>
    </citation>
    <scope>NUCLEOTIDE SEQUENCE [LARGE SCALE GENOMIC DNA]</scope>
    <source>
        <strain evidence="2 3">JEL800</strain>
    </source>
</reference>
<organism evidence="2 3">
    <name type="scientific">Rhizoclosmatium globosum</name>
    <dbReference type="NCBI Taxonomy" id="329046"/>
    <lineage>
        <taxon>Eukaryota</taxon>
        <taxon>Fungi</taxon>
        <taxon>Fungi incertae sedis</taxon>
        <taxon>Chytridiomycota</taxon>
        <taxon>Chytridiomycota incertae sedis</taxon>
        <taxon>Chytridiomycetes</taxon>
        <taxon>Chytridiales</taxon>
        <taxon>Chytriomycetaceae</taxon>
        <taxon>Rhizoclosmatium</taxon>
    </lineage>
</organism>
<dbReference type="PANTHER" id="PTHR22118:SF14">
    <property type="entry name" value="DYNEIN AXONEMAL ASSEMBLY FACTOR 3"/>
    <property type="match status" value="1"/>
</dbReference>
<dbReference type="InterPro" id="IPR027974">
    <property type="entry name" value="DUF4470"/>
</dbReference>
<dbReference type="InterPro" id="IPR039304">
    <property type="entry name" value="DNAAF3"/>
</dbReference>
<name>A0A1Y2C5W9_9FUNG</name>
<proteinExistence type="predicted"/>
<accession>A0A1Y2C5W9</accession>
<protein>
    <recommendedName>
        <fullName evidence="1">DUF4470 domain-containing protein</fullName>
    </recommendedName>
</protein>
<dbReference type="Pfam" id="PF14737">
    <property type="entry name" value="DUF4470"/>
    <property type="match status" value="1"/>
</dbReference>